<keyword evidence="3" id="KW-1185">Reference proteome</keyword>
<dbReference type="EMBL" id="MSCM01000002">
    <property type="protein sequence ID" value="PQJ76938.1"/>
    <property type="molecule type" value="Genomic_DNA"/>
</dbReference>
<reference evidence="2 3" key="1">
    <citation type="submission" date="2016-12" db="EMBL/GenBank/DDBJ databases">
        <title>Trade-off between light-utilization and light-protection in marine flavobacteria.</title>
        <authorList>
            <person name="Kumagai Y."/>
            <person name="Yoshizawa S."/>
            <person name="Kogure K."/>
            <person name="Iwasaki W."/>
        </authorList>
    </citation>
    <scope>NUCLEOTIDE SEQUENCE [LARGE SCALE GENOMIC DNA]</scope>
    <source>
        <strain evidence="2 3">ATCC 43844</strain>
    </source>
</reference>
<dbReference type="InterPro" id="IPR008207">
    <property type="entry name" value="Sig_transdc_His_kin_Hpt_dom"/>
</dbReference>
<dbReference type="GO" id="GO:0004672">
    <property type="term" value="F:protein kinase activity"/>
    <property type="evidence" value="ECO:0007669"/>
    <property type="project" value="UniProtKB-ARBA"/>
</dbReference>
<evidence type="ECO:0000313" key="2">
    <source>
        <dbReference type="EMBL" id="PQJ76938.1"/>
    </source>
</evidence>
<dbReference type="OrthoDB" id="1441381at2"/>
<feature type="domain" description="HPt" evidence="1">
    <location>
        <begin position="23"/>
        <end position="96"/>
    </location>
</feature>
<evidence type="ECO:0000259" key="1">
    <source>
        <dbReference type="Pfam" id="PF01627"/>
    </source>
</evidence>
<evidence type="ECO:0000313" key="3">
    <source>
        <dbReference type="Proteomes" id="UP000239068"/>
    </source>
</evidence>
<dbReference type="RefSeq" id="WP_105022257.1">
    <property type="nucleotide sequence ID" value="NZ_MSCM01000002.1"/>
</dbReference>
<organism evidence="2 3">
    <name type="scientific">Polaribacter glomeratus</name>
    <dbReference type="NCBI Taxonomy" id="102"/>
    <lineage>
        <taxon>Bacteria</taxon>
        <taxon>Pseudomonadati</taxon>
        <taxon>Bacteroidota</taxon>
        <taxon>Flavobacteriia</taxon>
        <taxon>Flavobacteriales</taxon>
        <taxon>Flavobacteriaceae</taxon>
    </lineage>
</organism>
<dbReference type="InterPro" id="IPR036641">
    <property type="entry name" value="HPT_dom_sf"/>
</dbReference>
<dbReference type="Gene3D" id="1.20.120.160">
    <property type="entry name" value="HPT domain"/>
    <property type="match status" value="1"/>
</dbReference>
<dbReference type="Pfam" id="PF01627">
    <property type="entry name" value="Hpt"/>
    <property type="match status" value="1"/>
</dbReference>
<protein>
    <recommendedName>
        <fullName evidence="1">HPt domain-containing protein</fullName>
    </recommendedName>
</protein>
<accession>A0A2S7WH44</accession>
<dbReference type="SUPFAM" id="SSF47226">
    <property type="entry name" value="Histidine-containing phosphotransfer domain, HPT domain"/>
    <property type="match status" value="1"/>
</dbReference>
<dbReference type="AlphaFoldDB" id="A0A2S7WH44"/>
<proteinExistence type="predicted"/>
<dbReference type="Proteomes" id="UP000239068">
    <property type="component" value="Unassembled WGS sequence"/>
</dbReference>
<comment type="caution">
    <text evidence="2">The sequence shown here is derived from an EMBL/GenBank/DDBJ whole genome shotgun (WGS) entry which is preliminary data.</text>
</comment>
<sequence>MEQPNLKFIKEIVGDDKAFEKSLIDIIKQEFPAEASLFTKNFSQKKYTEASTNVHKLKHKISLLGLEEGFEIAYEFENELKNGNTALHPEFLEILHKIHLYLLE</sequence>
<name>A0A2S7WH44_9FLAO</name>
<dbReference type="GO" id="GO:0000160">
    <property type="term" value="P:phosphorelay signal transduction system"/>
    <property type="evidence" value="ECO:0007669"/>
    <property type="project" value="InterPro"/>
</dbReference>
<gene>
    <name evidence="2" type="ORF">BTO16_13835</name>
</gene>